<evidence type="ECO:0000313" key="1">
    <source>
        <dbReference type="EMBL" id="KHF99382.1"/>
    </source>
</evidence>
<dbReference type="EMBL" id="JRRC01075894">
    <property type="protein sequence ID" value="KHF99382.1"/>
    <property type="molecule type" value="Genomic_DNA"/>
</dbReference>
<keyword evidence="2" id="KW-1185">Reference proteome</keyword>
<evidence type="ECO:0000313" key="2">
    <source>
        <dbReference type="Proteomes" id="UP000032142"/>
    </source>
</evidence>
<name>A0A0B0MB76_GOSAR</name>
<sequence length="37" mass="4661">MTCHLYHNLFLRFDWDFPLVKTLPDRSIELFIQFIQY</sequence>
<organism evidence="1 2">
    <name type="scientific">Gossypium arboreum</name>
    <name type="common">Tree cotton</name>
    <name type="synonym">Gossypium nanking</name>
    <dbReference type="NCBI Taxonomy" id="29729"/>
    <lineage>
        <taxon>Eukaryota</taxon>
        <taxon>Viridiplantae</taxon>
        <taxon>Streptophyta</taxon>
        <taxon>Embryophyta</taxon>
        <taxon>Tracheophyta</taxon>
        <taxon>Spermatophyta</taxon>
        <taxon>Magnoliopsida</taxon>
        <taxon>eudicotyledons</taxon>
        <taxon>Gunneridae</taxon>
        <taxon>Pentapetalae</taxon>
        <taxon>rosids</taxon>
        <taxon>malvids</taxon>
        <taxon>Malvales</taxon>
        <taxon>Malvaceae</taxon>
        <taxon>Malvoideae</taxon>
        <taxon>Gossypium</taxon>
    </lineage>
</organism>
<dbReference type="Proteomes" id="UP000032142">
    <property type="component" value="Unassembled WGS sequence"/>
</dbReference>
<accession>A0A0B0MB76</accession>
<dbReference type="AlphaFoldDB" id="A0A0B0MB76"/>
<protein>
    <submittedName>
        <fullName evidence="1">Uncharacterized protein</fullName>
    </submittedName>
</protein>
<gene>
    <name evidence="1" type="ORF">F383_20308</name>
</gene>
<comment type="caution">
    <text evidence="1">The sequence shown here is derived from an EMBL/GenBank/DDBJ whole genome shotgun (WGS) entry which is preliminary data.</text>
</comment>
<proteinExistence type="predicted"/>
<reference evidence="2" key="1">
    <citation type="submission" date="2014-09" db="EMBL/GenBank/DDBJ databases">
        <authorList>
            <person name="Mudge J."/>
            <person name="Ramaraj T."/>
            <person name="Lindquist I.E."/>
            <person name="Bharti A.K."/>
            <person name="Sundararajan A."/>
            <person name="Cameron C.T."/>
            <person name="Woodward J.E."/>
            <person name="May G.D."/>
            <person name="Brubaker C."/>
            <person name="Broadhvest J."/>
            <person name="Wilkins T.A."/>
        </authorList>
    </citation>
    <scope>NUCLEOTIDE SEQUENCE</scope>
    <source>
        <strain evidence="2">cv. AKA8401</strain>
    </source>
</reference>